<gene>
    <name evidence="3" type="ORF">CFP56_041515</name>
</gene>
<evidence type="ECO:0000256" key="1">
    <source>
        <dbReference type="SAM" id="MobiDB-lite"/>
    </source>
</evidence>
<dbReference type="Gene3D" id="3.80.10.10">
    <property type="entry name" value="Ribonuclease Inhibitor"/>
    <property type="match status" value="1"/>
</dbReference>
<dbReference type="Proteomes" id="UP000237347">
    <property type="component" value="Unassembled WGS sequence"/>
</dbReference>
<dbReference type="CDD" id="cd22160">
    <property type="entry name" value="F-box_AtFBL13-like"/>
    <property type="match status" value="1"/>
</dbReference>
<dbReference type="InterPro" id="IPR050232">
    <property type="entry name" value="FBL13/AtMIF1-like"/>
</dbReference>
<dbReference type="PANTHER" id="PTHR31900">
    <property type="entry name" value="F-BOX/RNI SUPERFAMILY PROTEIN-RELATED"/>
    <property type="match status" value="1"/>
</dbReference>
<dbReference type="PANTHER" id="PTHR31900:SF32">
    <property type="entry name" value="F-BOX_RNI_FBD-LIKE DOMAIN PROTEIN"/>
    <property type="match status" value="1"/>
</dbReference>
<evidence type="ECO:0000313" key="3">
    <source>
        <dbReference type="EMBL" id="KAK7818302.1"/>
    </source>
</evidence>
<dbReference type="InterPro" id="IPR006566">
    <property type="entry name" value="FBD"/>
</dbReference>
<feature type="region of interest" description="Disordered" evidence="1">
    <location>
        <begin position="133"/>
        <end position="187"/>
    </location>
</feature>
<dbReference type="AlphaFoldDB" id="A0AAW0IVK9"/>
<reference evidence="3 4" key="1">
    <citation type="journal article" date="2018" name="Sci. Data">
        <title>The draft genome sequence of cork oak.</title>
        <authorList>
            <person name="Ramos A.M."/>
            <person name="Usie A."/>
            <person name="Barbosa P."/>
            <person name="Barros P.M."/>
            <person name="Capote T."/>
            <person name="Chaves I."/>
            <person name="Simoes F."/>
            <person name="Abreu I."/>
            <person name="Carrasquinho I."/>
            <person name="Faro C."/>
            <person name="Guimaraes J.B."/>
            <person name="Mendonca D."/>
            <person name="Nobrega F."/>
            <person name="Rodrigues L."/>
            <person name="Saibo N.J.M."/>
            <person name="Varela M.C."/>
            <person name="Egas C."/>
            <person name="Matos J."/>
            <person name="Miguel C.M."/>
            <person name="Oliveira M.M."/>
            <person name="Ricardo C.P."/>
            <person name="Goncalves S."/>
        </authorList>
    </citation>
    <scope>NUCLEOTIDE SEQUENCE [LARGE SCALE GENOMIC DNA]</scope>
    <source>
        <strain evidence="4">cv. HL8</strain>
    </source>
</reference>
<dbReference type="EMBL" id="PKMF04000833">
    <property type="protein sequence ID" value="KAK7818302.1"/>
    <property type="molecule type" value="Genomic_DNA"/>
</dbReference>
<dbReference type="Pfam" id="PF00646">
    <property type="entry name" value="F-box"/>
    <property type="match status" value="1"/>
</dbReference>
<sequence length="887" mass="102767">MEKWDLPGIASLLQSSPYVETLVIDIISSYHESEFLVRSYDEVIHWKSKEVYFKSLLQCLKTVMIFGFRKCFHTKKVFILVVEFLLMNAKVLENLIITEPRVMQNETRNMLFKYLQVFQKLLSLPRSSSQAVEESYGSSERSSTSSEESAPYSTDNSSHATNPKNSEEEEEESSSSDDYPSKRRKLGPIVEEEDRISTLPDSILLTILSSLCAKDAVRTGVLSKRWAYLWTFVPSLRFTDYYFRHAADRANFVDNVLLLHRASKLTNFSVEVEYNPELKPRVDLWVRFATTAKVDQLSLLLSSCFYKLPQHLYANEFVSELNFRACEIKPNGLVRWSSLKRLCLWNLALHQDVLNKVLLGSPRLEFLELRNCDKFNRLDIVSESLKKLVMDSYDEDYPLELEIVAPKIESLEIIGDFYGMKKCQIKNASALVEVRVDFVIRMEYEDEEQEEDHYKNCENVVRELFESLNQVKKLIVGRWCLKVLSIMSVKHLSSPVLNCKCLTMKTSMEKWDLPGIASLLQNSPYVETLVIDIIFSNHDLEFLDRIYDEVNHWKSKEVYFKSLLQCLKTVKIFGFGERFHTKDVFILVVEFLLKNAKVLEKMVITEPWVMQNGIHNMQLKFLQVSQKLLSFPRISPHAVVDQLSLCLSAPHLNPYGNDGYTLPQRLYADEFVSELDFHFCETKPKGLVGWSSLKCLCIGYTALFEDMINKVLMGSPRIEFLKLQNFIDFNWFDILSESLRKLVIYSCYSKCHEPIELEIVAPKIESLEILGNFYGKNDEEEEVRKDSVEVVSELLENLHQVKKLIVGKWCLKVVFWVEILTGLAQFPLKHARVLEKLVIYGKAEASNQTPTLLEACRLLRSLYCFYHTKDPLQLLWLCSPGDLSELS</sequence>
<dbReference type="SUPFAM" id="SSF52047">
    <property type="entry name" value="RNI-like"/>
    <property type="match status" value="1"/>
</dbReference>
<proteinExistence type="predicted"/>
<dbReference type="Pfam" id="PF23622">
    <property type="entry name" value="LRR_At1g61320_AtMIF1"/>
    <property type="match status" value="1"/>
</dbReference>
<name>A0AAW0IVK9_QUESU</name>
<dbReference type="InterPro" id="IPR053781">
    <property type="entry name" value="F-box_AtFBL13-like"/>
</dbReference>
<dbReference type="InterPro" id="IPR001810">
    <property type="entry name" value="F-box_dom"/>
</dbReference>
<comment type="caution">
    <text evidence="3">The sequence shown here is derived from an EMBL/GenBank/DDBJ whole genome shotgun (WGS) entry which is preliminary data.</text>
</comment>
<dbReference type="InterPro" id="IPR055357">
    <property type="entry name" value="LRR_At1g61320_AtMIF1"/>
</dbReference>
<dbReference type="SMART" id="SM00579">
    <property type="entry name" value="FBD"/>
    <property type="match status" value="2"/>
</dbReference>
<dbReference type="InterPro" id="IPR032675">
    <property type="entry name" value="LRR_dom_sf"/>
</dbReference>
<dbReference type="PROSITE" id="PS50181">
    <property type="entry name" value="FBOX"/>
    <property type="match status" value="1"/>
</dbReference>
<accession>A0AAW0IVK9</accession>
<feature type="compositionally biased region" description="Low complexity" evidence="1">
    <location>
        <begin position="133"/>
        <end position="149"/>
    </location>
</feature>
<evidence type="ECO:0000259" key="2">
    <source>
        <dbReference type="PROSITE" id="PS50181"/>
    </source>
</evidence>
<organism evidence="3 4">
    <name type="scientific">Quercus suber</name>
    <name type="common">Cork oak</name>
    <dbReference type="NCBI Taxonomy" id="58331"/>
    <lineage>
        <taxon>Eukaryota</taxon>
        <taxon>Viridiplantae</taxon>
        <taxon>Streptophyta</taxon>
        <taxon>Embryophyta</taxon>
        <taxon>Tracheophyta</taxon>
        <taxon>Spermatophyta</taxon>
        <taxon>Magnoliopsida</taxon>
        <taxon>eudicotyledons</taxon>
        <taxon>Gunneridae</taxon>
        <taxon>Pentapetalae</taxon>
        <taxon>rosids</taxon>
        <taxon>fabids</taxon>
        <taxon>Fagales</taxon>
        <taxon>Fagaceae</taxon>
        <taxon>Quercus</taxon>
    </lineage>
</organism>
<feature type="domain" description="F-box" evidence="2">
    <location>
        <begin position="193"/>
        <end position="246"/>
    </location>
</feature>
<evidence type="ECO:0000313" key="4">
    <source>
        <dbReference type="Proteomes" id="UP000237347"/>
    </source>
</evidence>
<feature type="compositionally biased region" description="Polar residues" evidence="1">
    <location>
        <begin position="151"/>
        <end position="164"/>
    </location>
</feature>
<dbReference type="InterPro" id="IPR036047">
    <property type="entry name" value="F-box-like_dom_sf"/>
</dbReference>
<keyword evidence="4" id="KW-1185">Reference proteome</keyword>
<dbReference type="SUPFAM" id="SSF81383">
    <property type="entry name" value="F-box domain"/>
    <property type="match status" value="1"/>
</dbReference>
<protein>
    <submittedName>
        <fullName evidence="3">F-box protein</fullName>
    </submittedName>
</protein>